<gene>
    <name evidence="1" type="ORF">F9K24_12525</name>
</gene>
<evidence type="ECO:0000313" key="2">
    <source>
        <dbReference type="Proteomes" id="UP000460298"/>
    </source>
</evidence>
<dbReference type="SUPFAM" id="SSF50475">
    <property type="entry name" value="FMN-binding split barrel"/>
    <property type="match status" value="1"/>
</dbReference>
<dbReference type="EMBL" id="WBUI01000012">
    <property type="protein sequence ID" value="KAB2931751.1"/>
    <property type="molecule type" value="Genomic_DNA"/>
</dbReference>
<sequence length="207" mass="23648">MRRKEFSVDYTGEGRSEIESFLNEMTFGFLGTQAEGHPHITPLNYAYHEGTFYMHGSRIGQKMRDIAEREAVTFAVAKEYSIIPSYFSGAEIACPATAFFKSVVAYGSISEVTDLDQKCEAFSLFMKRLQPEGGYRPFSAEDPEYRKNLKGVAMLKIIPERLTAKFKFGQNQGERVWRLIAQNLKERNTPDSLQTLSEMERRCPFGH</sequence>
<dbReference type="PANTHER" id="PTHR34071:SF2">
    <property type="entry name" value="FLAVIN-NUCLEOTIDE-BINDING PROTEIN"/>
    <property type="match status" value="1"/>
</dbReference>
<reference evidence="1 2" key="1">
    <citation type="submission" date="2019-10" db="EMBL/GenBank/DDBJ databases">
        <title>Extracellular Electron Transfer in a Candidatus Methanoperedens spp. Enrichment Culture.</title>
        <authorList>
            <person name="Berger S."/>
            <person name="Rangel Shaw D."/>
            <person name="Berben T."/>
            <person name="In 'T Zandt M."/>
            <person name="Frank J."/>
            <person name="Reimann J."/>
            <person name="Jetten M.S.M."/>
            <person name="Welte C.U."/>
        </authorList>
    </citation>
    <scope>NUCLEOTIDE SEQUENCE [LARGE SCALE GENOMIC DNA]</scope>
    <source>
        <strain evidence="1">SB12</strain>
    </source>
</reference>
<proteinExistence type="predicted"/>
<dbReference type="InterPro" id="IPR024747">
    <property type="entry name" value="Pyridox_Oxase-rel"/>
</dbReference>
<dbReference type="InterPro" id="IPR012349">
    <property type="entry name" value="Split_barrel_FMN-bd"/>
</dbReference>
<comment type="caution">
    <text evidence="1">The sequence shown here is derived from an EMBL/GenBank/DDBJ whole genome shotgun (WGS) entry which is preliminary data.</text>
</comment>
<organism evidence="1 2">
    <name type="scientific">Leptonema illini</name>
    <dbReference type="NCBI Taxonomy" id="183"/>
    <lineage>
        <taxon>Bacteria</taxon>
        <taxon>Pseudomonadati</taxon>
        <taxon>Spirochaetota</taxon>
        <taxon>Spirochaetia</taxon>
        <taxon>Leptospirales</taxon>
        <taxon>Leptospiraceae</taxon>
        <taxon>Leptonema</taxon>
    </lineage>
</organism>
<evidence type="ECO:0000313" key="1">
    <source>
        <dbReference type="EMBL" id="KAB2931751.1"/>
    </source>
</evidence>
<protein>
    <submittedName>
        <fullName evidence="1">Pyridoxamine 5'-phosphate oxidase family protein</fullName>
    </submittedName>
</protein>
<dbReference type="AlphaFoldDB" id="A0A833H1E2"/>
<dbReference type="Gene3D" id="2.30.110.10">
    <property type="entry name" value="Electron Transport, Fmn-binding Protein, Chain A"/>
    <property type="match status" value="1"/>
</dbReference>
<dbReference type="Proteomes" id="UP000460298">
    <property type="component" value="Unassembled WGS sequence"/>
</dbReference>
<dbReference type="Pfam" id="PF12900">
    <property type="entry name" value="Pyridox_ox_2"/>
    <property type="match status" value="1"/>
</dbReference>
<accession>A0A833H1E2</accession>
<name>A0A833H1E2_9LEPT</name>
<dbReference type="PANTHER" id="PTHR34071">
    <property type="entry name" value="5-NITROIMIDAZOLE ANTIBIOTICS RESISTANCE PROTEIN, NIMA-FAMILY-RELATED PROTEIN-RELATED"/>
    <property type="match status" value="1"/>
</dbReference>